<protein>
    <recommendedName>
        <fullName evidence="3">CRISPR-associated protein</fullName>
    </recommendedName>
</protein>
<dbReference type="eggNOG" id="ENOG5032G24">
    <property type="taxonomic scope" value="Bacteria"/>
</dbReference>
<dbReference type="EMBL" id="JNVM01000005">
    <property type="protein sequence ID" value="KEQ26944.1"/>
    <property type="molecule type" value="Genomic_DNA"/>
</dbReference>
<dbReference type="RefSeq" id="WP_036678386.1">
    <property type="nucleotide sequence ID" value="NZ_JNVM01000005.1"/>
</dbReference>
<gene>
    <name evidence="1" type="ORF">ET33_29895</name>
</gene>
<reference evidence="1 2" key="1">
    <citation type="submission" date="2014-06" db="EMBL/GenBank/DDBJ databases">
        <title>Draft genome sequence of Paenibacillus sp. MSt1.</title>
        <authorList>
            <person name="Aw Y.K."/>
            <person name="Ong K.S."/>
            <person name="Gan H.M."/>
            <person name="Lee S.M."/>
        </authorList>
    </citation>
    <scope>NUCLEOTIDE SEQUENCE [LARGE SCALE GENOMIC DNA]</scope>
    <source>
        <strain evidence="1 2">MSt1</strain>
    </source>
</reference>
<accession>A0A081P8C1</accession>
<dbReference type="Proteomes" id="UP000028123">
    <property type="component" value="Unassembled WGS sequence"/>
</dbReference>
<keyword evidence="2" id="KW-1185">Reference proteome</keyword>
<name>A0A081P8C1_9BACL</name>
<evidence type="ECO:0000313" key="1">
    <source>
        <dbReference type="EMBL" id="KEQ26944.1"/>
    </source>
</evidence>
<sequence length="506" mass="59598">MAIVLANIGTSDIQRDGSRIPEEERLNAINLMHEDLQEQTNVFQPKFPILWSIDKFLRSKNEKLECLILFYTEQEGLDFRSSDTRMDFEIIHLSITQQKLFESHNPMLLGYPIHKAPYSYDRMFFHYRQAMEQILRQLTEYNVNLNQPFYVSVAGGTPACNFGLLHAVNTTRELPRNKQFIYSPRPVRKGDPQPPAVEIEVDAYLSVDELLYNFRELFEGHHYGQIKRLLESFKLLQEKDATEVHFLDALLLRKNLQYDEAVQKLNCITNHDFKEEAFFKKCFVDTQNLMNGIKLNGQRVQEKLRKPEIKRLLEEQYWKLENYYALEQYNDWVTIFMSLYENMLRLKAMDGVGTAPNEHNPGQLREAIRSWATIHGFESVLSDKFVKGEQDFPTRSTHQKMVSALEPDSLLDENSPLAVKLNRIYKERNELVHRFGGLTKETITDTFSPANWQTELKGLLHKEFHCQLKENPLTEVHDGFLHWLRHRLHQRVMSHGMYREQEGEKE</sequence>
<dbReference type="OrthoDB" id="2677749at2"/>
<dbReference type="AlphaFoldDB" id="A0A081P8C1"/>
<organism evidence="1 2">
    <name type="scientific">Paenibacillus tyrfis</name>
    <dbReference type="NCBI Taxonomy" id="1501230"/>
    <lineage>
        <taxon>Bacteria</taxon>
        <taxon>Bacillati</taxon>
        <taxon>Bacillota</taxon>
        <taxon>Bacilli</taxon>
        <taxon>Bacillales</taxon>
        <taxon>Paenibacillaceae</taxon>
        <taxon>Paenibacillus</taxon>
    </lineage>
</organism>
<evidence type="ECO:0008006" key="3">
    <source>
        <dbReference type="Google" id="ProtNLM"/>
    </source>
</evidence>
<comment type="caution">
    <text evidence="1">The sequence shown here is derived from an EMBL/GenBank/DDBJ whole genome shotgun (WGS) entry which is preliminary data.</text>
</comment>
<proteinExistence type="predicted"/>
<evidence type="ECO:0000313" key="2">
    <source>
        <dbReference type="Proteomes" id="UP000028123"/>
    </source>
</evidence>